<dbReference type="AlphaFoldDB" id="A0A835GZ94"/>
<evidence type="ECO:0000313" key="4">
    <source>
        <dbReference type="EMBL" id="KAF9590326.1"/>
    </source>
</evidence>
<dbReference type="CDD" id="cd23767">
    <property type="entry name" value="IQCD"/>
    <property type="match status" value="1"/>
</dbReference>
<keyword evidence="1" id="KW-0112">Calmodulin-binding</keyword>
<evidence type="ECO:0000256" key="1">
    <source>
        <dbReference type="ARBA" id="ARBA00022860"/>
    </source>
</evidence>
<dbReference type="Pfam" id="PF00612">
    <property type="entry name" value="IQ"/>
    <property type="match status" value="1"/>
</dbReference>
<feature type="compositionally biased region" description="Polar residues" evidence="3">
    <location>
        <begin position="325"/>
        <end position="344"/>
    </location>
</feature>
<dbReference type="SMART" id="SM00015">
    <property type="entry name" value="IQ"/>
    <property type="match status" value="1"/>
</dbReference>
<keyword evidence="5" id="KW-1185">Reference proteome</keyword>
<evidence type="ECO:0000256" key="2">
    <source>
        <dbReference type="ARBA" id="ARBA00024341"/>
    </source>
</evidence>
<dbReference type="Proteomes" id="UP000631114">
    <property type="component" value="Unassembled WGS sequence"/>
</dbReference>
<evidence type="ECO:0008006" key="6">
    <source>
        <dbReference type="Google" id="ProtNLM"/>
    </source>
</evidence>
<protein>
    <recommendedName>
        <fullName evidence="6">DUF4005 domain-containing protein</fullName>
    </recommendedName>
</protein>
<evidence type="ECO:0000313" key="5">
    <source>
        <dbReference type="Proteomes" id="UP000631114"/>
    </source>
</evidence>
<accession>A0A835GZ94</accession>
<reference evidence="4 5" key="1">
    <citation type="submission" date="2020-10" db="EMBL/GenBank/DDBJ databases">
        <title>The Coptis chinensis genome and diversification of protoberbering-type alkaloids.</title>
        <authorList>
            <person name="Wang B."/>
            <person name="Shu S."/>
            <person name="Song C."/>
            <person name="Liu Y."/>
        </authorList>
    </citation>
    <scope>NUCLEOTIDE SEQUENCE [LARGE SCALE GENOMIC DNA]</scope>
    <source>
        <strain evidence="4">HL-2020</strain>
        <tissue evidence="4">Leaf</tissue>
    </source>
</reference>
<comment type="similarity">
    <text evidence="2">Belongs to the IQD family.</text>
</comment>
<dbReference type="InterPro" id="IPR000048">
    <property type="entry name" value="IQ_motif_EF-hand-BS"/>
</dbReference>
<dbReference type="Gene3D" id="1.20.5.190">
    <property type="match status" value="1"/>
</dbReference>
<proteinExistence type="inferred from homology"/>
<sequence>MAKMGSWVNLLKKLFVSEAKATPEKNGKRRRWIIGRFKWKRVPALACSSLVKNRSLVEAEKEHSKHALTVAIATAAAAEAALASAKAAAEVVRLTSTPMVYLTYKRGSRESAAIKIQTSFRGYLARKALRALKGLVRLQAMVRGQAVRRQVISTLNGLQTLVKIQSQLRGTREGMEDKQLIKNFNELGKPKVKNHTGLVDTLPPKEDFDALLLSRHNGLIRREHVKEYSFSNRDSWNSKISKESEANGVNGRLNHCAEKCTGRTEHRLGELKHNDLLLAGRSSPISTPRRSFDRPRRSSIEDSDSLGSPVLPNYMSATESVKASTDASTIVKSGKSPSFQQRSPSLKGLLIPRNSHPSAKDISINSESSILNRVQHGGLK</sequence>
<dbReference type="PANTHER" id="PTHR32295">
    <property type="entry name" value="IQ-DOMAIN 5-RELATED"/>
    <property type="match status" value="1"/>
</dbReference>
<name>A0A835GZ94_9MAGN</name>
<feature type="compositionally biased region" description="Basic and acidic residues" evidence="3">
    <location>
        <begin position="290"/>
        <end position="300"/>
    </location>
</feature>
<dbReference type="PROSITE" id="PS50096">
    <property type="entry name" value="IQ"/>
    <property type="match status" value="2"/>
</dbReference>
<feature type="region of interest" description="Disordered" evidence="3">
    <location>
        <begin position="325"/>
        <end position="361"/>
    </location>
</feature>
<dbReference type="PANTHER" id="PTHR32295:SF41">
    <property type="entry name" value="PROTEIN IQ-DOMAIN 11"/>
    <property type="match status" value="1"/>
</dbReference>
<evidence type="ECO:0000256" key="3">
    <source>
        <dbReference type="SAM" id="MobiDB-lite"/>
    </source>
</evidence>
<organism evidence="4 5">
    <name type="scientific">Coptis chinensis</name>
    <dbReference type="NCBI Taxonomy" id="261450"/>
    <lineage>
        <taxon>Eukaryota</taxon>
        <taxon>Viridiplantae</taxon>
        <taxon>Streptophyta</taxon>
        <taxon>Embryophyta</taxon>
        <taxon>Tracheophyta</taxon>
        <taxon>Spermatophyta</taxon>
        <taxon>Magnoliopsida</taxon>
        <taxon>Ranunculales</taxon>
        <taxon>Ranunculaceae</taxon>
        <taxon>Coptidoideae</taxon>
        <taxon>Coptis</taxon>
    </lineage>
</organism>
<comment type="caution">
    <text evidence="4">The sequence shown here is derived from an EMBL/GenBank/DDBJ whole genome shotgun (WGS) entry which is preliminary data.</text>
</comment>
<dbReference type="OrthoDB" id="696085at2759"/>
<gene>
    <name evidence="4" type="ORF">IFM89_033744</name>
</gene>
<dbReference type="GO" id="GO:0005516">
    <property type="term" value="F:calmodulin binding"/>
    <property type="evidence" value="ECO:0007669"/>
    <property type="project" value="UniProtKB-KW"/>
</dbReference>
<dbReference type="EMBL" id="JADFTS010000009">
    <property type="protein sequence ID" value="KAF9590326.1"/>
    <property type="molecule type" value="Genomic_DNA"/>
</dbReference>
<feature type="region of interest" description="Disordered" evidence="3">
    <location>
        <begin position="279"/>
        <end position="313"/>
    </location>
</feature>